<comment type="caution">
    <text evidence="3">The sequence shown here is derived from an EMBL/GenBank/DDBJ whole genome shotgun (WGS) entry which is preliminary data.</text>
</comment>
<dbReference type="EMBL" id="QRZC01000004">
    <property type="protein sequence ID" value="RGV44505.1"/>
    <property type="molecule type" value="Genomic_DNA"/>
</dbReference>
<keyword evidence="1" id="KW-0732">Signal</keyword>
<dbReference type="RefSeq" id="WP_117865926.1">
    <property type="nucleotide sequence ID" value="NZ_JADMZQ010000005.1"/>
</dbReference>
<evidence type="ECO:0000259" key="2">
    <source>
        <dbReference type="Pfam" id="PF14292"/>
    </source>
</evidence>
<evidence type="ECO:0000313" key="3">
    <source>
        <dbReference type="EMBL" id="RGV44505.1"/>
    </source>
</evidence>
<evidence type="ECO:0000313" key="4">
    <source>
        <dbReference type="Proteomes" id="UP000285343"/>
    </source>
</evidence>
<feature type="signal peptide" evidence="1">
    <location>
        <begin position="1"/>
        <end position="20"/>
    </location>
</feature>
<dbReference type="PROSITE" id="PS51257">
    <property type="entry name" value="PROKAR_LIPOPROTEIN"/>
    <property type="match status" value="1"/>
</dbReference>
<dbReference type="Pfam" id="PF14292">
    <property type="entry name" value="SusE"/>
    <property type="match status" value="1"/>
</dbReference>
<organism evidence="3 4">
    <name type="scientific">Bacteroides uniformis</name>
    <dbReference type="NCBI Taxonomy" id="820"/>
    <lineage>
        <taxon>Bacteria</taxon>
        <taxon>Pseudomonadati</taxon>
        <taxon>Bacteroidota</taxon>
        <taxon>Bacteroidia</taxon>
        <taxon>Bacteroidales</taxon>
        <taxon>Bacteroidaceae</taxon>
        <taxon>Bacteroides</taxon>
    </lineage>
</organism>
<gene>
    <name evidence="3" type="ORF">DWW14_04730</name>
</gene>
<evidence type="ECO:0000256" key="1">
    <source>
        <dbReference type="SAM" id="SignalP"/>
    </source>
</evidence>
<feature type="domain" description="SusE outer membrane protein" evidence="2">
    <location>
        <begin position="39"/>
        <end position="130"/>
    </location>
</feature>
<feature type="chain" id="PRO_5019220791" evidence="1">
    <location>
        <begin position="21"/>
        <end position="367"/>
    </location>
</feature>
<protein>
    <submittedName>
        <fullName evidence="3">SusF/SusE family outer membrane protein</fullName>
    </submittedName>
</protein>
<sequence>MKKKINYILGIFLFSTLFFSCENNMEEVVVTPDNGPENVAVDTDIPLICTADNAKDTVFVISWSAADFGKDISSTYTLQLDVVGNDFTNAQEIVAGNNIFQKHLTSDNLNSIMHKLNQPIDVATDLEVRIMARPMVLGSSEPVLPVLYSSSKVKLNVTSFAMAPLHLIGSMFGVYFVDPNVWDIANYRYVMFRDDPLGIDQYTGFIRGFDPTTYAGQFKFINDGDLNTYTMYGKKDGALSLSGGNFELDKDGYYIITASTSQMTYSIKEYDASSALVYTEMQLVGSGVSTTQTLSQAYYDPHIWIIDDVTLTTGELVFQSGSTIWSAKTFPYGKGVLDGEKISVTKAGNYYIKFNDLTGHYVFYQKK</sequence>
<accession>A0A412XK85</accession>
<reference evidence="3 4" key="1">
    <citation type="submission" date="2018-08" db="EMBL/GenBank/DDBJ databases">
        <title>A genome reference for cultivated species of the human gut microbiota.</title>
        <authorList>
            <person name="Zou Y."/>
            <person name="Xue W."/>
            <person name="Luo G."/>
        </authorList>
    </citation>
    <scope>NUCLEOTIDE SEQUENCE [LARGE SCALE GENOMIC DNA]</scope>
    <source>
        <strain evidence="3 4">AF14-42</strain>
    </source>
</reference>
<dbReference type="AlphaFoldDB" id="A0A412XK85"/>
<dbReference type="GO" id="GO:0019867">
    <property type="term" value="C:outer membrane"/>
    <property type="evidence" value="ECO:0007669"/>
    <property type="project" value="InterPro"/>
</dbReference>
<proteinExistence type="predicted"/>
<dbReference type="Proteomes" id="UP000285343">
    <property type="component" value="Unassembled WGS sequence"/>
</dbReference>
<name>A0A412XK85_BACUN</name>
<dbReference type="GO" id="GO:2001070">
    <property type="term" value="F:starch binding"/>
    <property type="evidence" value="ECO:0007669"/>
    <property type="project" value="InterPro"/>
</dbReference>
<dbReference type="InterPro" id="IPR025970">
    <property type="entry name" value="SusE"/>
</dbReference>